<dbReference type="Proteomes" id="UP000634136">
    <property type="component" value="Unassembled WGS sequence"/>
</dbReference>
<organism evidence="1 2">
    <name type="scientific">Senna tora</name>
    <dbReference type="NCBI Taxonomy" id="362788"/>
    <lineage>
        <taxon>Eukaryota</taxon>
        <taxon>Viridiplantae</taxon>
        <taxon>Streptophyta</taxon>
        <taxon>Embryophyta</taxon>
        <taxon>Tracheophyta</taxon>
        <taxon>Spermatophyta</taxon>
        <taxon>Magnoliopsida</taxon>
        <taxon>eudicotyledons</taxon>
        <taxon>Gunneridae</taxon>
        <taxon>Pentapetalae</taxon>
        <taxon>rosids</taxon>
        <taxon>fabids</taxon>
        <taxon>Fabales</taxon>
        <taxon>Fabaceae</taxon>
        <taxon>Caesalpinioideae</taxon>
        <taxon>Cassia clade</taxon>
        <taxon>Senna</taxon>
    </lineage>
</organism>
<dbReference type="EMBL" id="JAAIUW010000005">
    <property type="protein sequence ID" value="KAF7829683.1"/>
    <property type="molecule type" value="Genomic_DNA"/>
</dbReference>
<protein>
    <submittedName>
        <fullName evidence="1">Uncharacterized protein</fullName>
    </submittedName>
</protein>
<sequence length="68" mass="7401">MYQLLNSARLRPGIMLSGRIGCADDEGLDLDDSEVEALRSFKGMTGCGVWISKVLAVITIIDRRTKGS</sequence>
<evidence type="ECO:0000313" key="1">
    <source>
        <dbReference type="EMBL" id="KAF7829683.1"/>
    </source>
</evidence>
<gene>
    <name evidence="1" type="ORF">G2W53_012016</name>
</gene>
<accession>A0A834WQE0</accession>
<name>A0A834WQE0_9FABA</name>
<keyword evidence="2" id="KW-1185">Reference proteome</keyword>
<comment type="caution">
    <text evidence="1">The sequence shown here is derived from an EMBL/GenBank/DDBJ whole genome shotgun (WGS) entry which is preliminary data.</text>
</comment>
<dbReference type="AlphaFoldDB" id="A0A834WQE0"/>
<evidence type="ECO:0000313" key="2">
    <source>
        <dbReference type="Proteomes" id="UP000634136"/>
    </source>
</evidence>
<reference evidence="1" key="1">
    <citation type="submission" date="2020-09" db="EMBL/GenBank/DDBJ databases">
        <title>Genome-Enabled Discovery of Anthraquinone Biosynthesis in Senna tora.</title>
        <authorList>
            <person name="Kang S.-H."/>
            <person name="Pandey R.P."/>
            <person name="Lee C.-M."/>
            <person name="Sim J.-S."/>
            <person name="Jeong J.-T."/>
            <person name="Choi B.-S."/>
            <person name="Jung M."/>
            <person name="Ginzburg D."/>
            <person name="Zhao K."/>
            <person name="Won S.Y."/>
            <person name="Oh T.-J."/>
            <person name="Yu Y."/>
            <person name="Kim N.-H."/>
            <person name="Lee O.R."/>
            <person name="Lee T.-H."/>
            <person name="Bashyal P."/>
            <person name="Kim T.-S."/>
            <person name="Lee W.-H."/>
            <person name="Kawkins C."/>
            <person name="Kim C.-K."/>
            <person name="Kim J.S."/>
            <person name="Ahn B.O."/>
            <person name="Rhee S.Y."/>
            <person name="Sohng J.K."/>
        </authorList>
    </citation>
    <scope>NUCLEOTIDE SEQUENCE</scope>
    <source>
        <tissue evidence="1">Leaf</tissue>
    </source>
</reference>
<proteinExistence type="predicted"/>